<name>Q6TW54_ORFV</name>
<evidence type="ECO:0000256" key="1">
    <source>
        <dbReference type="SAM" id="MobiDB-lite"/>
    </source>
</evidence>
<dbReference type="InterPro" id="IPR004251">
    <property type="entry name" value="Pox_virus_G9/A16"/>
</dbReference>
<dbReference type="EMBL" id="AY386263">
    <property type="protein sequence ID" value="AAR98141.1"/>
    <property type="molecule type" value="Genomic_DNA"/>
</dbReference>
<organismHost>
    <name type="scientific">Homo sapiens</name>
    <name type="common">Human</name>
    <dbReference type="NCBI Taxonomy" id="9606"/>
</organismHost>
<reference evidence="2 3" key="1">
    <citation type="journal article" date="2004" name="J. Virol.">
        <title>Genomes of the parapoxviruses ORF virus and bovine papular stomatitis virus.</title>
        <authorList>
            <person name="Delhon G."/>
            <person name="Tulman E.R."/>
            <person name="Afonso C.L."/>
            <person name="Lu Z."/>
            <person name="de la Concha-Bermejillo A."/>
            <person name="Lehmkuhl H.D."/>
            <person name="Piccone M.E."/>
            <person name="Kutish G.F."/>
            <person name="Rock D.L."/>
        </authorList>
    </citation>
    <scope>NUCLEOTIDE SEQUENCE [LARGE SCALE GENOMIC DNA]</scope>
    <source>
        <strain evidence="2">OV-IA82</strain>
    </source>
</reference>
<dbReference type="Pfam" id="PF03003">
    <property type="entry name" value="Pox_G9-A16"/>
    <property type="match status" value="1"/>
</dbReference>
<protein>
    <submittedName>
        <fullName evidence="2">ORF046 putative myristylated protein</fullName>
    </submittedName>
</protein>
<organismHost>
    <name type="scientific">Capra hircus</name>
    <name type="common">Goat</name>
    <dbReference type="NCBI Taxonomy" id="9925"/>
</organismHost>
<proteinExistence type="predicted"/>
<evidence type="ECO:0000313" key="2">
    <source>
        <dbReference type="EMBL" id="AAR98141.1"/>
    </source>
</evidence>
<organism evidence="2 3">
    <name type="scientific">Orf virus</name>
    <name type="common">ORFV</name>
    <dbReference type="NCBI Taxonomy" id="10258"/>
    <lineage>
        <taxon>Viruses</taxon>
        <taxon>Varidnaviria</taxon>
        <taxon>Bamfordvirae</taxon>
        <taxon>Nucleocytoviricota</taxon>
        <taxon>Pokkesviricetes</taxon>
        <taxon>Chitovirales</taxon>
        <taxon>Poxviridae</taxon>
        <taxon>Chordopoxvirinae</taxon>
        <taxon>Parapoxvirus</taxon>
        <taxon>Parapoxvirus orf</taxon>
    </lineage>
</organism>
<feature type="region of interest" description="Disordered" evidence="1">
    <location>
        <begin position="1"/>
        <end position="26"/>
    </location>
</feature>
<sequence length="340" mass="37159">MRLNTLMGGSVSLPSRDLPPPVRTPEMNIVPERDLADTMARLSTADPPQPLGVGDDARMAVLKTTFPEFAISRPATGMLAAQRIRYDGDPRVCCGGFGISHYWERGARRSNVAFEGAALRTCDPTRFDAGACDALLFRECAAGGVDADFCAHWINAAVTRRTDRQSRARLNDMFVRDCQNDAARPHCVAWIRAMRSARATADDGLIDAVLSVQSPEFKGKHMRCSYPSPATLAMAANVDEPRECWDPECVAGNVDFMLSDNYTNLGLCRLSRCSIGVTHLRIDARSRLRMRCAGALAGLTKAPVNQTVVVGDNLARAFEPRVETLGVLALCVVYLLIVWL</sequence>
<organismHost>
    <name type="scientific">Ovis aries</name>
    <name type="common">Sheep</name>
    <dbReference type="NCBI Taxonomy" id="9940"/>
</organismHost>
<dbReference type="Proteomes" id="UP000122185">
    <property type="component" value="Segment"/>
</dbReference>
<accession>Q6TW54</accession>
<evidence type="ECO:0000313" key="3">
    <source>
        <dbReference type="Proteomes" id="UP000122185"/>
    </source>
</evidence>